<organism evidence="2 3">
    <name type="scientific">Streptomyces griseorubiginosus</name>
    <dbReference type="NCBI Taxonomy" id="67304"/>
    <lineage>
        <taxon>Bacteria</taxon>
        <taxon>Bacillati</taxon>
        <taxon>Actinomycetota</taxon>
        <taxon>Actinomycetes</taxon>
        <taxon>Kitasatosporales</taxon>
        <taxon>Streptomycetaceae</taxon>
        <taxon>Streptomyces</taxon>
    </lineage>
</organism>
<dbReference type="Proteomes" id="UP000054375">
    <property type="component" value="Unassembled WGS sequence"/>
</dbReference>
<proteinExistence type="predicted"/>
<reference evidence="2 3" key="1">
    <citation type="submission" date="2015-10" db="EMBL/GenBank/DDBJ databases">
        <title>Draft genome sequence of Streptomyces griseorubiginosus DSM 40469, type strain for the species Streptomyces griseorubiginosus.</title>
        <authorList>
            <person name="Ruckert C."/>
            <person name="Winkler A."/>
            <person name="Kalinowski J."/>
            <person name="Kampfer P."/>
            <person name="Glaeser S."/>
        </authorList>
    </citation>
    <scope>NUCLEOTIDE SEQUENCE [LARGE SCALE GENOMIC DNA]</scope>
    <source>
        <strain evidence="2 3">DSM 40469</strain>
    </source>
</reference>
<dbReference type="AlphaFoldDB" id="A0A124HWB2"/>
<dbReference type="EMBL" id="LMWV01000029">
    <property type="protein sequence ID" value="KUN61066.1"/>
    <property type="molecule type" value="Genomic_DNA"/>
</dbReference>
<sequence>MVTQPEDQGRDVVENVGADRPLLGERWRALSRRARMTIAVSSGSVALGAVLGYVAATRPPPPPPDPVAATTVRITGVQMPQGSSLDFGVTIRIASASAVTLTGSRQGYDGFLQTRPVPVAVLPPGRALVLHTRLNVYCQLPLPPPGTPLLFVTVRNDRREGRAPVVPTAAQTAAIDDAVQRICVH</sequence>
<keyword evidence="3" id="KW-1185">Reference proteome</keyword>
<gene>
    <name evidence="2" type="ORF">AQJ54_34425</name>
</gene>
<evidence type="ECO:0000313" key="2">
    <source>
        <dbReference type="EMBL" id="KUN61066.1"/>
    </source>
</evidence>
<evidence type="ECO:0008006" key="4">
    <source>
        <dbReference type="Google" id="ProtNLM"/>
    </source>
</evidence>
<keyword evidence="1" id="KW-0472">Membrane</keyword>
<evidence type="ECO:0000256" key="1">
    <source>
        <dbReference type="SAM" id="Phobius"/>
    </source>
</evidence>
<comment type="caution">
    <text evidence="2">The sequence shown here is derived from an EMBL/GenBank/DDBJ whole genome shotgun (WGS) entry which is preliminary data.</text>
</comment>
<evidence type="ECO:0000313" key="3">
    <source>
        <dbReference type="Proteomes" id="UP000054375"/>
    </source>
</evidence>
<feature type="transmembrane region" description="Helical" evidence="1">
    <location>
        <begin position="36"/>
        <end position="56"/>
    </location>
</feature>
<keyword evidence="1" id="KW-1133">Transmembrane helix</keyword>
<accession>A0A124HWB2</accession>
<keyword evidence="1" id="KW-0812">Transmembrane</keyword>
<name>A0A124HWB2_9ACTN</name>
<dbReference type="RefSeq" id="WP_062244101.1">
    <property type="nucleotide sequence ID" value="NZ_JBIATL010000012.1"/>
</dbReference>
<protein>
    <recommendedName>
        <fullName evidence="4">Tat pathway signal sequence domain protein</fullName>
    </recommendedName>
</protein>